<evidence type="ECO:0000256" key="1">
    <source>
        <dbReference type="PROSITE-ProRule" id="PRU00339"/>
    </source>
</evidence>
<gene>
    <name evidence="3" type="ORF">ACFQ4Y_16800</name>
</gene>
<feature type="domain" description="HTH cro/C1-type" evidence="2">
    <location>
        <begin position="13"/>
        <end position="66"/>
    </location>
</feature>
<dbReference type="InterPro" id="IPR019734">
    <property type="entry name" value="TPR_rpt"/>
</dbReference>
<dbReference type="PROSITE" id="PS50943">
    <property type="entry name" value="HTH_CROC1"/>
    <property type="match status" value="1"/>
</dbReference>
<sequence length="445" mass="52502">MKPLGLIEVGEIIRRVRKERGLRLEDISDENISTATVSNLERGVSHVKQEKMYYLLDKLGISIDKLPELILDQKKELEQDKFNLFTIESLRDNGFSEHALEKLNQMQLEDQHPLAAYAYLIKGKCFNSLKKWRQAERAFFDAIRLDQIHTTYSSRSNIEAASFTGLSLCSYYQNNLEQAITYTNSGLDAFVDEGERRQYKYVLLQNKAMFLEKMGRPVEALKVIQDSWGYIPEIEQVEVILGFYWLRAELLRRIKDYDTALQIAKEGLEKARLTHENARKFDLWIVTGSTYMAMKRWPEAESCFEVALKMEEKFPNKEIVSTAYTRLGILYLQQERWEEARDYIQKAIHIGEESHDILRLVYALITMGYYHKQLKDYHEAIKHYKQAAELARKYQLKNKEYIALFELTQCLENNDEEEFLATLRNMYRIQKELYQKEGIKIEELE</sequence>
<feature type="repeat" description="TPR" evidence="1">
    <location>
        <begin position="361"/>
        <end position="394"/>
    </location>
</feature>
<organism evidence="3 4">
    <name type="scientific">Kroppenstedtia sanguinis</name>
    <dbReference type="NCBI Taxonomy" id="1380684"/>
    <lineage>
        <taxon>Bacteria</taxon>
        <taxon>Bacillati</taxon>
        <taxon>Bacillota</taxon>
        <taxon>Bacilli</taxon>
        <taxon>Bacillales</taxon>
        <taxon>Thermoactinomycetaceae</taxon>
        <taxon>Kroppenstedtia</taxon>
    </lineage>
</organism>
<dbReference type="PANTHER" id="PTHR12558:SF13">
    <property type="entry name" value="CELL DIVISION CYCLE PROTEIN 27 HOMOLOG"/>
    <property type="match status" value="1"/>
</dbReference>
<reference evidence="4" key="1">
    <citation type="journal article" date="2019" name="Int. J. Syst. Evol. Microbiol.">
        <title>The Global Catalogue of Microorganisms (GCM) 10K type strain sequencing project: providing services to taxonomists for standard genome sequencing and annotation.</title>
        <authorList>
            <consortium name="The Broad Institute Genomics Platform"/>
            <consortium name="The Broad Institute Genome Sequencing Center for Infectious Disease"/>
            <person name="Wu L."/>
            <person name="Ma J."/>
        </authorList>
    </citation>
    <scope>NUCLEOTIDE SEQUENCE [LARGE SCALE GENOMIC DNA]</scope>
    <source>
        <strain evidence="4">S1</strain>
    </source>
</reference>
<dbReference type="InterPro" id="IPR001387">
    <property type="entry name" value="Cro/C1-type_HTH"/>
</dbReference>
<dbReference type="SUPFAM" id="SSF47413">
    <property type="entry name" value="lambda repressor-like DNA-binding domains"/>
    <property type="match status" value="1"/>
</dbReference>
<proteinExistence type="predicted"/>
<dbReference type="PROSITE" id="PS50005">
    <property type="entry name" value="TPR"/>
    <property type="match status" value="3"/>
</dbReference>
<dbReference type="InterPro" id="IPR010982">
    <property type="entry name" value="Lambda_DNA-bd_dom_sf"/>
</dbReference>
<dbReference type="Pfam" id="PF12862">
    <property type="entry name" value="ANAPC5"/>
    <property type="match status" value="1"/>
</dbReference>
<evidence type="ECO:0000313" key="3">
    <source>
        <dbReference type="EMBL" id="MFD1428552.1"/>
    </source>
</evidence>
<dbReference type="SUPFAM" id="SSF48452">
    <property type="entry name" value="TPR-like"/>
    <property type="match status" value="2"/>
</dbReference>
<dbReference type="SMART" id="SM00530">
    <property type="entry name" value="HTH_XRE"/>
    <property type="match status" value="1"/>
</dbReference>
<evidence type="ECO:0000313" key="4">
    <source>
        <dbReference type="Proteomes" id="UP001597282"/>
    </source>
</evidence>
<comment type="caution">
    <text evidence="3">The sequence shown here is derived from an EMBL/GenBank/DDBJ whole genome shotgun (WGS) entry which is preliminary data.</text>
</comment>
<accession>A0ABW4CE22</accession>
<feature type="repeat" description="TPR" evidence="1">
    <location>
        <begin position="281"/>
        <end position="314"/>
    </location>
</feature>
<dbReference type="Pfam" id="PF13181">
    <property type="entry name" value="TPR_8"/>
    <property type="match status" value="1"/>
</dbReference>
<dbReference type="PANTHER" id="PTHR12558">
    <property type="entry name" value="CELL DIVISION CYCLE 16,23,27"/>
    <property type="match status" value="1"/>
</dbReference>
<dbReference type="RefSeq" id="WP_380167555.1">
    <property type="nucleotide sequence ID" value="NZ_JBHTNU010000028.1"/>
</dbReference>
<dbReference type="InterPro" id="IPR026000">
    <property type="entry name" value="Apc5_dom"/>
</dbReference>
<dbReference type="InterPro" id="IPR011990">
    <property type="entry name" value="TPR-like_helical_dom_sf"/>
</dbReference>
<dbReference type="Pfam" id="PF01381">
    <property type="entry name" value="HTH_3"/>
    <property type="match status" value="1"/>
</dbReference>
<dbReference type="SMART" id="SM00028">
    <property type="entry name" value="TPR"/>
    <property type="match status" value="7"/>
</dbReference>
<dbReference type="Gene3D" id="1.10.260.40">
    <property type="entry name" value="lambda repressor-like DNA-binding domains"/>
    <property type="match status" value="1"/>
</dbReference>
<dbReference type="Pfam" id="PF13424">
    <property type="entry name" value="TPR_12"/>
    <property type="match status" value="1"/>
</dbReference>
<protein>
    <submittedName>
        <fullName evidence="3">Tetratricopeptide repeat protein</fullName>
    </submittedName>
</protein>
<dbReference type="Proteomes" id="UP001597282">
    <property type="component" value="Unassembled WGS sequence"/>
</dbReference>
<name>A0ABW4CE22_9BACL</name>
<evidence type="ECO:0000259" key="2">
    <source>
        <dbReference type="PROSITE" id="PS50943"/>
    </source>
</evidence>
<feature type="repeat" description="TPR" evidence="1">
    <location>
        <begin position="321"/>
        <end position="354"/>
    </location>
</feature>
<dbReference type="CDD" id="cd00093">
    <property type="entry name" value="HTH_XRE"/>
    <property type="match status" value="1"/>
</dbReference>
<dbReference type="EMBL" id="JBHTNU010000028">
    <property type="protein sequence ID" value="MFD1428552.1"/>
    <property type="molecule type" value="Genomic_DNA"/>
</dbReference>
<keyword evidence="4" id="KW-1185">Reference proteome</keyword>
<dbReference type="Gene3D" id="1.25.40.10">
    <property type="entry name" value="Tetratricopeptide repeat domain"/>
    <property type="match status" value="2"/>
</dbReference>
<keyword evidence="1" id="KW-0802">TPR repeat</keyword>